<dbReference type="Proteomes" id="UP000657006">
    <property type="component" value="Unassembled WGS sequence"/>
</dbReference>
<evidence type="ECO:0000313" key="2">
    <source>
        <dbReference type="Proteomes" id="UP000657006"/>
    </source>
</evidence>
<keyword evidence="2" id="KW-1185">Reference proteome</keyword>
<gene>
    <name evidence="1" type="ORF">H8730_09995</name>
</gene>
<dbReference type="EMBL" id="JACRSQ010000013">
    <property type="protein sequence ID" value="MBC8543876.1"/>
    <property type="molecule type" value="Genomic_DNA"/>
</dbReference>
<dbReference type="RefSeq" id="WP_177718677.1">
    <property type="nucleotide sequence ID" value="NZ_JACRSQ010000013.1"/>
</dbReference>
<proteinExistence type="predicted"/>
<reference evidence="1" key="1">
    <citation type="submission" date="2020-08" db="EMBL/GenBank/DDBJ databases">
        <title>Genome public.</title>
        <authorList>
            <person name="Liu C."/>
            <person name="Sun Q."/>
        </authorList>
    </citation>
    <scope>NUCLEOTIDE SEQUENCE</scope>
    <source>
        <strain evidence="1">NSJ-32</strain>
    </source>
</reference>
<dbReference type="AlphaFoldDB" id="A0A926I2B3"/>
<evidence type="ECO:0000313" key="1">
    <source>
        <dbReference type="EMBL" id="MBC8543876.1"/>
    </source>
</evidence>
<accession>A0A926I2B3</accession>
<name>A0A926I2B3_9FIRM</name>
<protein>
    <submittedName>
        <fullName evidence="1">Uncharacterized protein</fullName>
    </submittedName>
</protein>
<sequence>MTLEEVTKQLEKYGNTKEEQIRIIRKSRAELLDEIHSKQQLLDQLDYMIHEIRKK</sequence>
<comment type="caution">
    <text evidence="1">The sequence shown here is derived from an EMBL/GenBank/DDBJ whole genome shotgun (WGS) entry which is preliminary data.</text>
</comment>
<organism evidence="1 2">
    <name type="scientific">Bianquea renquensis</name>
    <dbReference type="NCBI Taxonomy" id="2763661"/>
    <lineage>
        <taxon>Bacteria</taxon>
        <taxon>Bacillati</taxon>
        <taxon>Bacillota</taxon>
        <taxon>Clostridia</taxon>
        <taxon>Eubacteriales</taxon>
        <taxon>Bianqueaceae</taxon>
        <taxon>Bianquea</taxon>
    </lineage>
</organism>